<gene>
    <name evidence="3" type="ORF">GEV02_21780</name>
</gene>
<dbReference type="Proteomes" id="UP000440498">
    <property type="component" value="Unassembled WGS sequence"/>
</dbReference>
<dbReference type="EMBL" id="WHUG01000009">
    <property type="protein sequence ID" value="MQA40771.1"/>
    <property type="molecule type" value="Genomic_DNA"/>
</dbReference>
<protein>
    <recommendedName>
        <fullName evidence="2">Toxin co-regulated pilus biosynthesis protein Q C-terminal domain-containing protein</fullName>
    </recommendedName>
</protein>
<organism evidence="3 4">
    <name type="scientific">Rugamonas aquatica</name>
    <dbReference type="NCBI Taxonomy" id="2743357"/>
    <lineage>
        <taxon>Bacteria</taxon>
        <taxon>Pseudomonadati</taxon>
        <taxon>Pseudomonadota</taxon>
        <taxon>Betaproteobacteria</taxon>
        <taxon>Burkholderiales</taxon>
        <taxon>Oxalobacteraceae</taxon>
        <taxon>Telluria group</taxon>
        <taxon>Rugamonas</taxon>
    </lineage>
</organism>
<name>A0A6A7N752_9BURK</name>
<evidence type="ECO:0000256" key="1">
    <source>
        <dbReference type="SAM" id="SignalP"/>
    </source>
</evidence>
<comment type="caution">
    <text evidence="3">The sequence shown here is derived from an EMBL/GenBank/DDBJ whole genome shotgun (WGS) entry which is preliminary data.</text>
</comment>
<keyword evidence="1" id="KW-0732">Signal</keyword>
<dbReference type="Pfam" id="PF10671">
    <property type="entry name" value="TcpQ"/>
    <property type="match status" value="1"/>
</dbReference>
<proteinExistence type="predicted"/>
<dbReference type="InterPro" id="IPR018927">
    <property type="entry name" value="Pilus_synth_Q_C"/>
</dbReference>
<feature type="domain" description="Toxin co-regulated pilus biosynthesis protein Q C-terminal" evidence="2">
    <location>
        <begin position="82"/>
        <end position="156"/>
    </location>
</feature>
<accession>A0A6A7N752</accession>
<dbReference type="Gene3D" id="3.55.50.70">
    <property type="match status" value="1"/>
</dbReference>
<feature type="chain" id="PRO_5025515417" description="Toxin co-regulated pilus biosynthesis protein Q C-terminal domain-containing protein" evidence="1">
    <location>
        <begin position="26"/>
        <end position="160"/>
    </location>
</feature>
<evidence type="ECO:0000259" key="2">
    <source>
        <dbReference type="Pfam" id="PF10671"/>
    </source>
</evidence>
<evidence type="ECO:0000313" key="3">
    <source>
        <dbReference type="EMBL" id="MQA40771.1"/>
    </source>
</evidence>
<reference evidence="3 4" key="1">
    <citation type="submission" date="2019-10" db="EMBL/GenBank/DDBJ databases">
        <title>Two novel species isolated from a subtropical stream in China.</title>
        <authorList>
            <person name="Lu H."/>
        </authorList>
    </citation>
    <scope>NUCLEOTIDE SEQUENCE [LARGE SCALE GENOMIC DNA]</scope>
    <source>
        <strain evidence="3 4">FT29W</strain>
    </source>
</reference>
<sequence length="160" mass="16941">MEQSKGSVMKCLLLSLLLMPAMASAVSANVVQPPAPSLGQVVAPGNAVPQAAVALPFGADVKGVASMAFVSEAQPQAASLPQWEIKAGASLRSTLDRWCERAGYRLVWNVDGGYRAQGDLTVEGDFAKAVMELFGAIRQDLHLHVDITKNKLVLVARGEK</sequence>
<evidence type="ECO:0000313" key="4">
    <source>
        <dbReference type="Proteomes" id="UP000440498"/>
    </source>
</evidence>
<feature type="signal peptide" evidence="1">
    <location>
        <begin position="1"/>
        <end position="25"/>
    </location>
</feature>
<keyword evidence="4" id="KW-1185">Reference proteome</keyword>
<dbReference type="AlphaFoldDB" id="A0A6A7N752"/>